<dbReference type="GO" id="GO:0000145">
    <property type="term" value="C:exocyst"/>
    <property type="evidence" value="ECO:0007669"/>
    <property type="project" value="TreeGrafter"/>
</dbReference>
<reference evidence="9" key="2">
    <citation type="submission" date="2015-01" db="EMBL/GenBank/DDBJ databases">
        <title>Evolutionary Origins and Diversification of the Mycorrhizal Mutualists.</title>
        <authorList>
            <consortium name="DOE Joint Genome Institute"/>
            <consortium name="Mycorrhizal Genomics Consortium"/>
            <person name="Kohler A."/>
            <person name="Kuo A."/>
            <person name="Nagy L.G."/>
            <person name="Floudas D."/>
            <person name="Copeland A."/>
            <person name="Barry K.W."/>
            <person name="Cichocki N."/>
            <person name="Veneault-Fourrey C."/>
            <person name="LaButti K."/>
            <person name="Lindquist E.A."/>
            <person name="Lipzen A."/>
            <person name="Lundell T."/>
            <person name="Morin E."/>
            <person name="Murat C."/>
            <person name="Riley R."/>
            <person name="Ohm R."/>
            <person name="Sun H."/>
            <person name="Tunlid A."/>
            <person name="Henrissat B."/>
            <person name="Grigoriev I.V."/>
            <person name="Hibbett D.S."/>
            <person name="Martin F."/>
        </authorList>
    </citation>
    <scope>NUCLEOTIDE SEQUENCE [LARGE SCALE GENOMIC DNA]</scope>
    <source>
        <strain evidence="9">Marx 270</strain>
    </source>
</reference>
<keyword evidence="3" id="KW-0268">Exocytosis</keyword>
<dbReference type="InParanoid" id="A0A0C3PFE7"/>
<evidence type="ECO:0000259" key="7">
    <source>
        <dbReference type="Pfam" id="PF20667"/>
    </source>
</evidence>
<dbReference type="GO" id="GO:0006887">
    <property type="term" value="P:exocytosis"/>
    <property type="evidence" value="ECO:0007669"/>
    <property type="project" value="UniProtKB-KW"/>
</dbReference>
<dbReference type="OrthoDB" id="125856at2759"/>
<keyword evidence="4 5" id="KW-0175">Coiled coil</keyword>
<evidence type="ECO:0000256" key="5">
    <source>
        <dbReference type="SAM" id="Coils"/>
    </source>
</evidence>
<dbReference type="InterPro" id="IPR009976">
    <property type="entry name" value="Sec10-like"/>
</dbReference>
<evidence type="ECO:0000256" key="4">
    <source>
        <dbReference type="ARBA" id="ARBA00023054"/>
    </source>
</evidence>
<accession>A0A0C3PFE7</accession>
<dbReference type="Pfam" id="PF20667">
    <property type="entry name" value="Sec10_N"/>
    <property type="match status" value="1"/>
</dbReference>
<dbReference type="InterPro" id="IPR048627">
    <property type="entry name" value="Sec10_HB"/>
</dbReference>
<feature type="coiled-coil region" evidence="5">
    <location>
        <begin position="71"/>
        <end position="98"/>
    </location>
</feature>
<dbReference type="GO" id="GO:0006893">
    <property type="term" value="P:Golgi to plasma membrane transport"/>
    <property type="evidence" value="ECO:0007669"/>
    <property type="project" value="TreeGrafter"/>
</dbReference>
<evidence type="ECO:0000256" key="1">
    <source>
        <dbReference type="ARBA" id="ARBA00006572"/>
    </source>
</evidence>
<dbReference type="STRING" id="870435.A0A0C3PFE7"/>
<dbReference type="PANTHER" id="PTHR12100:SF0">
    <property type="entry name" value="EXOCYST COMPLEX COMPONENT 5"/>
    <property type="match status" value="1"/>
</dbReference>
<dbReference type="HOGENOM" id="CLU_008002_1_0_1"/>
<protein>
    <submittedName>
        <fullName evidence="8">Uncharacterized protein</fullName>
    </submittedName>
</protein>
<keyword evidence="2" id="KW-0813">Transport</keyword>
<evidence type="ECO:0000256" key="2">
    <source>
        <dbReference type="ARBA" id="ARBA00022448"/>
    </source>
</evidence>
<evidence type="ECO:0000256" key="3">
    <source>
        <dbReference type="ARBA" id="ARBA00022483"/>
    </source>
</evidence>
<gene>
    <name evidence="8" type="ORF">M404DRAFT_124856</name>
</gene>
<comment type="similarity">
    <text evidence="1">Belongs to the SEC10 family.</text>
</comment>
<reference evidence="8 9" key="1">
    <citation type="submission" date="2014-04" db="EMBL/GenBank/DDBJ databases">
        <authorList>
            <consortium name="DOE Joint Genome Institute"/>
            <person name="Kuo A."/>
            <person name="Kohler A."/>
            <person name="Costa M.D."/>
            <person name="Nagy L.G."/>
            <person name="Floudas D."/>
            <person name="Copeland A."/>
            <person name="Barry K.W."/>
            <person name="Cichocki N."/>
            <person name="Veneault-Fourrey C."/>
            <person name="LaButti K."/>
            <person name="Lindquist E.A."/>
            <person name="Lipzen A."/>
            <person name="Lundell T."/>
            <person name="Morin E."/>
            <person name="Murat C."/>
            <person name="Sun H."/>
            <person name="Tunlid A."/>
            <person name="Henrissat B."/>
            <person name="Grigoriev I.V."/>
            <person name="Hibbett D.S."/>
            <person name="Martin F."/>
            <person name="Nordberg H.P."/>
            <person name="Cantor M.N."/>
            <person name="Hua S.X."/>
        </authorList>
    </citation>
    <scope>NUCLEOTIDE SEQUENCE [LARGE SCALE GENOMIC DNA]</scope>
    <source>
        <strain evidence="8 9">Marx 270</strain>
    </source>
</reference>
<dbReference type="EMBL" id="KN831947">
    <property type="protein sequence ID" value="KIO12620.1"/>
    <property type="molecule type" value="Genomic_DNA"/>
</dbReference>
<evidence type="ECO:0000313" key="9">
    <source>
        <dbReference type="Proteomes" id="UP000054217"/>
    </source>
</evidence>
<feature type="domain" description="Exocyst complex component Sec10-like alpha-helical bundle" evidence="6">
    <location>
        <begin position="176"/>
        <end position="815"/>
    </location>
</feature>
<organism evidence="8 9">
    <name type="scientific">Pisolithus tinctorius Marx 270</name>
    <dbReference type="NCBI Taxonomy" id="870435"/>
    <lineage>
        <taxon>Eukaryota</taxon>
        <taxon>Fungi</taxon>
        <taxon>Dikarya</taxon>
        <taxon>Basidiomycota</taxon>
        <taxon>Agaricomycotina</taxon>
        <taxon>Agaricomycetes</taxon>
        <taxon>Agaricomycetidae</taxon>
        <taxon>Boletales</taxon>
        <taxon>Sclerodermatineae</taxon>
        <taxon>Pisolithaceae</taxon>
        <taxon>Pisolithus</taxon>
    </lineage>
</organism>
<keyword evidence="9" id="KW-1185">Reference proteome</keyword>
<feature type="domain" description="Exocyst complex component Sec10 N-terminal" evidence="7">
    <location>
        <begin position="53"/>
        <end position="166"/>
    </location>
</feature>
<sequence>MARTNDHLQLDPSLEGQLGLDTFERKFDVKDFVGSLSEKLISQSKTSSGPFDPKPFIRTFELVVDRLISVRKDVQVKTEQLEKNVRVAEREYSGKMAELNKGFEAVGSSFATMESKLSEVGRTAIRIGEELESVHVERQRAQAAHNLIDFYNQFSRGETSRLDALRKEGKDGRHQVAVILRRLTTVAKEVDLPIAEKTRENIDKYCEKFEKDMLFLFDRYYRKGDPKMMHHCAQTLLDFNGGGSCVQVYVNQHDFFINKVKGHVDESDEMFGWKTISHPDSSPPKTEPGLVQLFAEIRATMAQESQIVQAVFPNPSLVMQVFLQRVFAQSIQQYMEQLLSKGASSSELAYLRVLQLIHVETSTLVDDLKTHELPSMVASKSSMAGVEFRRSLTGAPSNMISATTTTVAAMLEAAMEELFVPYIEGQKYLERESKNMAELYATLLANFSQYHARTQRERGKASVFDRMVDRLGAAAANTSAGGPTTSAQAAAAIMRFGGMRTDRAHDKAVEEPLREEDGLLSIDTAEKMLKWHAEAVGRSVELSAQNDVPKNTFILLRVLAEAIANSYLEVAIETALARIDSADPKVEPSLQAFTVIYSVDAISHLWQRYMNIAIFPLAAASVTTRREMSVFVNQTISRMEAFHSTICSYVLSAIISWLTLQLSKQKRNDFKPRNDDQSFARVNTEPCIACCEVLEKVRDAVIQNISGKNREAFLTEIGVSFHSLLLDHLRKFPVSATGGLMLAKDLKSYQDIIASFNIPPLVERFEFIRQLGNVFLVRPEILRSYITENYLGRIDSSLLKPYLAQRSDWVQFENQFNESSEADDGVADMSNKGLKDRFRMGRLSTMMKELESLKIGEGISMALPSGIASGFPVVGRS</sequence>
<proteinExistence type="inferred from homology"/>
<dbReference type="Pfam" id="PF07393">
    <property type="entry name" value="Sec10_HB"/>
    <property type="match status" value="1"/>
</dbReference>
<dbReference type="PANTHER" id="PTHR12100">
    <property type="entry name" value="SEC10"/>
    <property type="match status" value="1"/>
</dbReference>
<dbReference type="AlphaFoldDB" id="A0A0C3PFE7"/>
<evidence type="ECO:0000259" key="6">
    <source>
        <dbReference type="Pfam" id="PF07393"/>
    </source>
</evidence>
<dbReference type="InterPro" id="IPR048625">
    <property type="entry name" value="Sec10_N"/>
</dbReference>
<dbReference type="Proteomes" id="UP000054217">
    <property type="component" value="Unassembled WGS sequence"/>
</dbReference>
<name>A0A0C3PFE7_PISTI</name>
<dbReference type="FunCoup" id="A0A0C3PFE7">
    <property type="interactions" value="514"/>
</dbReference>
<evidence type="ECO:0000313" key="8">
    <source>
        <dbReference type="EMBL" id="KIO12620.1"/>
    </source>
</evidence>